<dbReference type="InterPro" id="IPR011989">
    <property type="entry name" value="ARM-like"/>
</dbReference>
<organism evidence="1">
    <name type="scientific">Haptolina ericina</name>
    <dbReference type="NCBI Taxonomy" id="156174"/>
    <lineage>
        <taxon>Eukaryota</taxon>
        <taxon>Haptista</taxon>
        <taxon>Haptophyta</taxon>
        <taxon>Prymnesiophyceae</taxon>
        <taxon>Prymnesiales</taxon>
        <taxon>Prymnesiaceae</taxon>
        <taxon>Haptolina</taxon>
    </lineage>
</organism>
<dbReference type="InterPro" id="IPR016024">
    <property type="entry name" value="ARM-type_fold"/>
</dbReference>
<dbReference type="AlphaFoldDB" id="A0A7S3F0Z5"/>
<dbReference type="Gene3D" id="1.25.10.10">
    <property type="entry name" value="Leucine-rich Repeat Variant"/>
    <property type="match status" value="1"/>
</dbReference>
<name>A0A7S3F0Z5_9EUKA</name>
<dbReference type="GO" id="GO:0005783">
    <property type="term" value="C:endoplasmic reticulum"/>
    <property type="evidence" value="ECO:0007669"/>
    <property type="project" value="TreeGrafter"/>
</dbReference>
<dbReference type="GO" id="GO:0000774">
    <property type="term" value="F:adenyl-nucleotide exchange factor activity"/>
    <property type="evidence" value="ECO:0007669"/>
    <property type="project" value="TreeGrafter"/>
</dbReference>
<gene>
    <name evidence="1" type="ORF">HERI1096_LOCUS18547</name>
</gene>
<protein>
    <submittedName>
        <fullName evidence="1">Uncharacterized protein</fullName>
    </submittedName>
</protein>
<sequence length="221" mass="23129">MQLHLVELEALPPLVAIMRSHPSPALRTKALYALGTMTRNCAEAQVQFAAADGMGALVAAISEAGAPPGVVRKSLALLTDLLQEALHAKEAADGADESEMDASGSPSGTLVQNELAEQLMTATAHNASGLCDAILACLRAEDRDTVEKAVQAMLRLVRTGVLVKRQSGGACNVGDIRKELASAQKRCVEALSQPSADAEDEITELLTEDCAAVDELLIMVS</sequence>
<dbReference type="PANTHER" id="PTHR19316">
    <property type="entry name" value="PROTEIN FOLDING REGULATOR"/>
    <property type="match status" value="1"/>
</dbReference>
<evidence type="ECO:0000313" key="1">
    <source>
        <dbReference type="EMBL" id="CAE0117848.1"/>
    </source>
</evidence>
<accession>A0A7S3F0Z5</accession>
<dbReference type="SUPFAM" id="SSF48371">
    <property type="entry name" value="ARM repeat"/>
    <property type="match status" value="1"/>
</dbReference>
<dbReference type="EMBL" id="HBHX01033349">
    <property type="protein sequence ID" value="CAE0117848.1"/>
    <property type="molecule type" value="Transcribed_RNA"/>
</dbReference>
<dbReference type="PANTHER" id="PTHR19316:SF18">
    <property type="entry name" value="HSP70-BINDING PROTEIN 1"/>
    <property type="match status" value="1"/>
</dbReference>
<proteinExistence type="predicted"/>
<dbReference type="InterPro" id="IPR050693">
    <property type="entry name" value="Hsp70_NEF-Inhibitors"/>
</dbReference>
<reference evidence="1" key="1">
    <citation type="submission" date="2021-01" db="EMBL/GenBank/DDBJ databases">
        <authorList>
            <person name="Corre E."/>
            <person name="Pelletier E."/>
            <person name="Niang G."/>
            <person name="Scheremetjew M."/>
            <person name="Finn R."/>
            <person name="Kale V."/>
            <person name="Holt S."/>
            <person name="Cochrane G."/>
            <person name="Meng A."/>
            <person name="Brown T."/>
            <person name="Cohen L."/>
        </authorList>
    </citation>
    <scope>NUCLEOTIDE SEQUENCE</scope>
    <source>
        <strain evidence="1">CCMP281</strain>
    </source>
</reference>